<comment type="caution">
    <text evidence="1">The sequence shown here is derived from an EMBL/GenBank/DDBJ whole genome shotgun (WGS) entry which is preliminary data.</text>
</comment>
<evidence type="ECO:0008006" key="3">
    <source>
        <dbReference type="Google" id="ProtNLM"/>
    </source>
</evidence>
<dbReference type="InterPro" id="IPR011566">
    <property type="entry name" value="Ubq_synth_Coq7"/>
</dbReference>
<dbReference type="Proteomes" id="UP000660262">
    <property type="component" value="Unassembled WGS sequence"/>
</dbReference>
<organism evidence="1 2">
    <name type="scientific">Pycnococcus provasolii</name>
    <dbReference type="NCBI Taxonomy" id="41880"/>
    <lineage>
        <taxon>Eukaryota</taxon>
        <taxon>Viridiplantae</taxon>
        <taxon>Chlorophyta</taxon>
        <taxon>Pseudoscourfieldiophyceae</taxon>
        <taxon>Pseudoscourfieldiales</taxon>
        <taxon>Pycnococcaceae</taxon>
        <taxon>Pycnococcus</taxon>
    </lineage>
</organism>
<dbReference type="GO" id="GO:0008682">
    <property type="term" value="F:3-demethoxyubiquinol 3-hydroxylase activity"/>
    <property type="evidence" value="ECO:0007669"/>
    <property type="project" value="TreeGrafter"/>
</dbReference>
<proteinExistence type="predicted"/>
<gene>
    <name evidence="1" type="ORF">PPROV_001130000</name>
</gene>
<dbReference type="PANTHER" id="PTHR11237">
    <property type="entry name" value="COENZYME Q10 BIOSYNTHESIS PROTEIN 7"/>
    <property type="match status" value="1"/>
</dbReference>
<protein>
    <recommendedName>
        <fullName evidence="3">Ubiquinone biosynthesis monooxygenase COQ7</fullName>
    </recommendedName>
</protein>
<dbReference type="AlphaFoldDB" id="A0A830HZ74"/>
<dbReference type="EMBL" id="BNJQ01000043">
    <property type="protein sequence ID" value="GHP12572.1"/>
    <property type="molecule type" value="Genomic_DNA"/>
</dbReference>
<dbReference type="GO" id="GO:0005743">
    <property type="term" value="C:mitochondrial inner membrane"/>
    <property type="evidence" value="ECO:0007669"/>
    <property type="project" value="TreeGrafter"/>
</dbReference>
<evidence type="ECO:0000313" key="2">
    <source>
        <dbReference type="Proteomes" id="UP000660262"/>
    </source>
</evidence>
<keyword evidence="2" id="KW-1185">Reference proteome</keyword>
<dbReference type="GO" id="GO:0006744">
    <property type="term" value="P:ubiquinone biosynthetic process"/>
    <property type="evidence" value="ECO:0007669"/>
    <property type="project" value="InterPro"/>
</dbReference>
<dbReference type="Pfam" id="PF03232">
    <property type="entry name" value="COQ7"/>
    <property type="match status" value="1"/>
</dbReference>
<dbReference type="PANTHER" id="PTHR11237:SF4">
    <property type="entry name" value="5-DEMETHOXYUBIQUINONE HYDROXYLASE, MITOCHONDRIAL"/>
    <property type="match status" value="1"/>
</dbReference>
<accession>A0A830HZ74</accession>
<reference evidence="1" key="1">
    <citation type="submission" date="2020-10" db="EMBL/GenBank/DDBJ databases">
        <title>Unveiling of a novel bifunctional photoreceptor, Dualchrome1, isolated from a cosmopolitan green alga.</title>
        <authorList>
            <person name="Suzuki S."/>
            <person name="Kawachi M."/>
        </authorList>
    </citation>
    <scope>NUCLEOTIDE SEQUENCE</scope>
    <source>
        <strain evidence="1">NIES 2893</strain>
    </source>
</reference>
<dbReference type="OrthoDB" id="275371at2759"/>
<evidence type="ECO:0000313" key="1">
    <source>
        <dbReference type="EMBL" id="GHP12572.1"/>
    </source>
</evidence>
<name>A0A830HZ74_9CHLO</name>
<sequence length="269" mass="29117">MSSSTVSAQLLARRMRQMAYVNACCALGITSSVYFNRGGGESQSEGESEHVVEEKTAWCACRLKAASRGVYAVRAMSKEDAAWLNAELASDHAGETGAVYIYRGARSALALRARSSHDAGDDAAAAFCKEHEKTEAHHLKAIERLADGDARTSLIPLWKVAGYMLGFAPTAVFGANGLYATVNHVERFVVDHYESQIARLQDDSLQRSNDDVRALVDVLRECQADEAHHRDDAASRVIVADSSSRSLVDAWGVVVHQGSRAAAEVARHV</sequence>